<keyword evidence="2" id="KW-1185">Reference proteome</keyword>
<evidence type="ECO:0000313" key="2">
    <source>
        <dbReference type="Proteomes" id="UP000278962"/>
    </source>
</evidence>
<protein>
    <submittedName>
        <fullName evidence="1">EVE domain-containing protein</fullName>
    </submittedName>
</protein>
<sequence>MGYWLFKFKQPGGFEAMREETYGFTQLASHVRVSAQPGDELVIYNIEGKHVAAVVRVIGPVFEREEQTEHAERWRYAVPTEPLLIAPRGPKRPVAGRNFRRIDEAEFRELERVVKVNSR</sequence>
<dbReference type="AlphaFoldDB" id="A0A660LAF0"/>
<dbReference type="RefSeq" id="WP_121247970.1">
    <property type="nucleotide sequence ID" value="NZ_RBIL01000001.1"/>
</dbReference>
<dbReference type="Gene3D" id="3.10.590.10">
    <property type="entry name" value="ph1033 like domains"/>
    <property type="match status" value="1"/>
</dbReference>
<evidence type="ECO:0000313" key="1">
    <source>
        <dbReference type="EMBL" id="RKQ90853.1"/>
    </source>
</evidence>
<proteinExistence type="predicted"/>
<name>A0A660LAF0_9ACTN</name>
<dbReference type="Proteomes" id="UP000278962">
    <property type="component" value="Unassembled WGS sequence"/>
</dbReference>
<reference evidence="1 2" key="1">
    <citation type="submission" date="2018-10" db="EMBL/GenBank/DDBJ databases">
        <title>Genomic Encyclopedia of Archaeal and Bacterial Type Strains, Phase II (KMG-II): from individual species to whole genera.</title>
        <authorList>
            <person name="Goeker M."/>
        </authorList>
    </citation>
    <scope>NUCLEOTIDE SEQUENCE [LARGE SCALE GENOMIC DNA]</scope>
    <source>
        <strain evidence="1 2">DSM 14954</strain>
    </source>
</reference>
<dbReference type="EMBL" id="RBIL01000001">
    <property type="protein sequence ID" value="RKQ90853.1"/>
    <property type="molecule type" value="Genomic_DNA"/>
</dbReference>
<gene>
    <name evidence="1" type="ORF">C8N24_0668</name>
</gene>
<organism evidence="1 2">
    <name type="scientific">Solirubrobacter pauli</name>
    <dbReference type="NCBI Taxonomy" id="166793"/>
    <lineage>
        <taxon>Bacteria</taxon>
        <taxon>Bacillati</taxon>
        <taxon>Actinomycetota</taxon>
        <taxon>Thermoleophilia</taxon>
        <taxon>Solirubrobacterales</taxon>
        <taxon>Solirubrobacteraceae</taxon>
        <taxon>Solirubrobacter</taxon>
    </lineage>
</organism>
<accession>A0A660LAF0</accession>
<comment type="caution">
    <text evidence="1">The sequence shown here is derived from an EMBL/GenBank/DDBJ whole genome shotgun (WGS) entry which is preliminary data.</text>
</comment>